<dbReference type="EMBL" id="FNOU01000017">
    <property type="protein sequence ID" value="SDY12574.1"/>
    <property type="molecule type" value="Genomic_DNA"/>
</dbReference>
<evidence type="ECO:0000313" key="1">
    <source>
        <dbReference type="EMBL" id="SDY12574.1"/>
    </source>
</evidence>
<reference evidence="2" key="1">
    <citation type="submission" date="2016-10" db="EMBL/GenBank/DDBJ databases">
        <authorList>
            <person name="Varghese N."/>
            <person name="Submissions S."/>
        </authorList>
    </citation>
    <scope>NUCLEOTIDE SEQUENCE [LARGE SCALE GENOMIC DNA]</scope>
    <source>
        <strain evidence="2">VPI 5359</strain>
    </source>
</reference>
<sequence>MKNYLIIDPAVPHRVAQDFNTHFEHWLTSAIFPMLVNRLGEALPAEMSAITFNEDTITLGSCQVRFVLIPGYRRMDFIPLQDKVNTEYLEAIDSACQQITTILSKNRHLPDYPFWEALPNALEQILRDLQGDVCPATVTRIRTEFSHYFSLEQAAHLKQNPGRALFKALLSILLILDRIFVLPPSILGNFLPQELVQEEYSTIEIYSDALLTYGADAVDVVRHEFFHFVHYACIKACQGRWLNYSHSFQEDLAVVESLARYFDGTPETLGAFPGNPYFGANYLKLFELLSDDSTPVHYHESNQTPLCFKGELAPREAATINALYQEYANGLEESAFKQVFALSLRDMGKAYQFMSEIRHLCLTRVEITA</sequence>
<evidence type="ECO:0000313" key="2">
    <source>
        <dbReference type="Proteomes" id="UP000199652"/>
    </source>
</evidence>
<dbReference type="Proteomes" id="UP000199652">
    <property type="component" value="Unassembled WGS sequence"/>
</dbReference>
<dbReference type="OrthoDB" id="9817213at2"/>
<dbReference type="AlphaFoldDB" id="A0A1H3HCR1"/>
<keyword evidence="2" id="KW-1185">Reference proteome</keyword>
<dbReference type="RefSeq" id="WP_090246032.1">
    <property type="nucleotide sequence ID" value="NZ_FNOU01000017.1"/>
</dbReference>
<proteinExistence type="predicted"/>
<organism evidence="1 2">
    <name type="scientific">Eubacterium barkeri</name>
    <name type="common">Clostridium barkeri</name>
    <dbReference type="NCBI Taxonomy" id="1528"/>
    <lineage>
        <taxon>Bacteria</taxon>
        <taxon>Bacillati</taxon>
        <taxon>Bacillota</taxon>
        <taxon>Clostridia</taxon>
        <taxon>Eubacteriales</taxon>
        <taxon>Eubacteriaceae</taxon>
        <taxon>Eubacterium</taxon>
    </lineage>
</organism>
<protein>
    <submittedName>
        <fullName evidence="1">Uncharacterized protein</fullName>
    </submittedName>
</protein>
<name>A0A1H3HCR1_EUBBA</name>
<gene>
    <name evidence="1" type="ORF">SAMN04488579_11720</name>
</gene>
<accession>A0A1H3HCR1</accession>